<feature type="region of interest" description="Disordered" evidence="6">
    <location>
        <begin position="125"/>
        <end position="149"/>
    </location>
</feature>
<feature type="transmembrane region" description="Helical" evidence="7">
    <location>
        <begin position="377"/>
        <end position="399"/>
    </location>
</feature>
<dbReference type="FunCoup" id="A0A3Q1GHR1">
    <property type="interactions" value="590"/>
</dbReference>
<feature type="transmembrane region" description="Helical" evidence="7">
    <location>
        <begin position="219"/>
        <end position="239"/>
    </location>
</feature>
<name>A0A3Q1GHR1_9TELE</name>
<dbReference type="GO" id="GO:1904263">
    <property type="term" value="P:positive regulation of TORC1 signaling"/>
    <property type="evidence" value="ECO:0007669"/>
    <property type="project" value="TreeGrafter"/>
</dbReference>
<dbReference type="AlphaFoldDB" id="A0A3Q1GHR1"/>
<dbReference type="PANTHER" id="PTHR15146">
    <property type="entry name" value="INTEGRAL MEMBRANE PROTEIN GPR137"/>
    <property type="match status" value="1"/>
</dbReference>
<dbReference type="STRING" id="80966.ENSAPOP00000026957"/>
<evidence type="ECO:0000256" key="7">
    <source>
        <dbReference type="SAM" id="Phobius"/>
    </source>
</evidence>
<dbReference type="InterPro" id="IPR029723">
    <property type="entry name" value="GPR137"/>
</dbReference>
<dbReference type="CDD" id="cd21476">
    <property type="entry name" value="7tm_GPR137B"/>
    <property type="match status" value="1"/>
</dbReference>
<feature type="transmembrane region" description="Helical" evidence="7">
    <location>
        <begin position="339"/>
        <end position="356"/>
    </location>
</feature>
<reference evidence="8" key="2">
    <citation type="submission" date="2025-09" db="UniProtKB">
        <authorList>
            <consortium name="Ensembl"/>
        </authorList>
    </citation>
    <scope>IDENTIFICATION</scope>
</reference>
<keyword evidence="4 7" id="KW-0472">Membrane</keyword>
<evidence type="ECO:0000256" key="4">
    <source>
        <dbReference type="ARBA" id="ARBA00023136"/>
    </source>
</evidence>
<keyword evidence="5" id="KW-0458">Lysosome</keyword>
<evidence type="ECO:0000313" key="9">
    <source>
        <dbReference type="Proteomes" id="UP000257200"/>
    </source>
</evidence>
<protein>
    <submittedName>
        <fullName evidence="8">G protein-coupled receptor 137Ba</fullName>
    </submittedName>
</protein>
<organism evidence="8 9">
    <name type="scientific">Acanthochromis polyacanthus</name>
    <name type="common">spiny chromis</name>
    <dbReference type="NCBI Taxonomy" id="80966"/>
    <lineage>
        <taxon>Eukaryota</taxon>
        <taxon>Metazoa</taxon>
        <taxon>Chordata</taxon>
        <taxon>Craniata</taxon>
        <taxon>Vertebrata</taxon>
        <taxon>Euteleostomi</taxon>
        <taxon>Actinopterygii</taxon>
        <taxon>Neopterygii</taxon>
        <taxon>Teleostei</taxon>
        <taxon>Neoteleostei</taxon>
        <taxon>Acanthomorphata</taxon>
        <taxon>Ovalentaria</taxon>
        <taxon>Pomacentridae</taxon>
        <taxon>Acanthochromis</taxon>
    </lineage>
</organism>
<dbReference type="GO" id="GO:0045671">
    <property type="term" value="P:negative regulation of osteoclast differentiation"/>
    <property type="evidence" value="ECO:0007669"/>
    <property type="project" value="TreeGrafter"/>
</dbReference>
<evidence type="ECO:0000313" key="8">
    <source>
        <dbReference type="Ensembl" id="ENSAPOP00000026957.1"/>
    </source>
</evidence>
<dbReference type="GO" id="GO:0010506">
    <property type="term" value="P:regulation of autophagy"/>
    <property type="evidence" value="ECO:0007669"/>
    <property type="project" value="TreeGrafter"/>
</dbReference>
<sequence>MKVNKSASCGKTHHRVKGTAACVKCCVTARNERWVGRGMEEEEAGGGWMRLEGAGPSTELRAAALSSFLAAAAPDKRLILVSDYVLRSPAVSGSAAGSWACFLSLTAPIRSSFFLFLRVSPLTSPRPGAEQPQTGSRSASPSAALPSSSGQRVMEALVEEKEPMDQAPLPTLTPAVPPYVTLGLTVVYTVFYSLLFIFVYVQLWLVLRYRHKRFSYQTVFLFLCLLWSALRTVLFSFYFRNFVTANTLGPFPFWLLYCFPVCLQFFTLSLMNLYFAKVVFKAKSKYSPELLRYRLPLYLVFLFISLVFLVVNLVCALLVRMSAAEAHTIVLVRVAINDTLFVLCAISLSLCLYKIAKMSLANIYLESKGTSVCQVTVIGAIVILLYASRACYNLVVLGLSNKSINSFDYDWYNVSDQADLQSTLGDTGYIVFGVILFVWELLPTSLVVFFFRVRQPNLDKSGSGLPSHVFSSRAYFFDNPRRYDSDDDLAWSVMPQNIQASLAADSYEWGSQSSGIGAYIGGDDTYNLPPPPEELSHY</sequence>
<dbReference type="PANTHER" id="PTHR15146:SF0">
    <property type="entry name" value="INTEGRAL MEMBRANE PROTEIN GPR137B"/>
    <property type="match status" value="1"/>
</dbReference>
<comment type="subcellular location">
    <subcellularLocation>
        <location evidence="1">Lysosome membrane</location>
        <topology evidence="1">Multi-pass membrane protein</topology>
    </subcellularLocation>
</comment>
<accession>A0A3Q1GHR1</accession>
<dbReference type="Proteomes" id="UP000257200">
    <property type="component" value="Unplaced"/>
</dbReference>
<evidence type="ECO:0000256" key="1">
    <source>
        <dbReference type="ARBA" id="ARBA00004155"/>
    </source>
</evidence>
<evidence type="ECO:0000256" key="2">
    <source>
        <dbReference type="ARBA" id="ARBA00022692"/>
    </source>
</evidence>
<reference evidence="8" key="1">
    <citation type="submission" date="2025-08" db="UniProtKB">
        <authorList>
            <consortium name="Ensembl"/>
        </authorList>
    </citation>
    <scope>IDENTIFICATION</scope>
</reference>
<keyword evidence="2 7" id="KW-0812">Transmembrane</keyword>
<proteinExistence type="predicted"/>
<feature type="transmembrane region" description="Helical" evidence="7">
    <location>
        <begin position="179"/>
        <end position="207"/>
    </location>
</feature>
<feature type="transmembrane region" description="Helical" evidence="7">
    <location>
        <begin position="429"/>
        <end position="451"/>
    </location>
</feature>
<feature type="compositionally biased region" description="Low complexity" evidence="6">
    <location>
        <begin position="136"/>
        <end position="149"/>
    </location>
</feature>
<keyword evidence="9" id="KW-1185">Reference proteome</keyword>
<dbReference type="GO" id="GO:0005765">
    <property type="term" value="C:lysosomal membrane"/>
    <property type="evidence" value="ECO:0007669"/>
    <property type="project" value="UniProtKB-SubCell"/>
</dbReference>
<evidence type="ECO:0000256" key="3">
    <source>
        <dbReference type="ARBA" id="ARBA00022989"/>
    </source>
</evidence>
<evidence type="ECO:0000256" key="6">
    <source>
        <dbReference type="SAM" id="MobiDB-lite"/>
    </source>
</evidence>
<evidence type="ECO:0000256" key="5">
    <source>
        <dbReference type="ARBA" id="ARBA00023228"/>
    </source>
</evidence>
<feature type="transmembrane region" description="Helical" evidence="7">
    <location>
        <begin position="251"/>
        <end position="276"/>
    </location>
</feature>
<dbReference type="InParanoid" id="A0A3Q1GHR1"/>
<dbReference type="GO" id="GO:0045779">
    <property type="term" value="P:negative regulation of bone resorption"/>
    <property type="evidence" value="ECO:0007669"/>
    <property type="project" value="TreeGrafter"/>
</dbReference>
<dbReference type="Ensembl" id="ENSAPOT00000002486.1">
    <property type="protein sequence ID" value="ENSAPOP00000026957.1"/>
    <property type="gene ID" value="ENSAPOG00000011131.1"/>
</dbReference>
<feature type="transmembrane region" description="Helical" evidence="7">
    <location>
        <begin position="297"/>
        <end position="319"/>
    </location>
</feature>
<keyword evidence="3 7" id="KW-1133">Transmembrane helix</keyword>
<dbReference type="GeneTree" id="ENSGT00940000153986"/>